<feature type="domain" description="Cilia- and flagella-associated protein 69 ARM repeats" evidence="2">
    <location>
        <begin position="79"/>
        <end position="140"/>
    </location>
</feature>
<organism evidence="3 4">
    <name type="scientific">Sphaeramia orbicularis</name>
    <name type="common">orbiculate cardinalfish</name>
    <dbReference type="NCBI Taxonomy" id="375764"/>
    <lineage>
        <taxon>Eukaryota</taxon>
        <taxon>Metazoa</taxon>
        <taxon>Chordata</taxon>
        <taxon>Craniata</taxon>
        <taxon>Vertebrata</taxon>
        <taxon>Euteleostomi</taxon>
        <taxon>Actinopterygii</taxon>
        <taxon>Neopterygii</taxon>
        <taxon>Teleostei</taxon>
        <taxon>Neoteleostei</taxon>
        <taxon>Acanthomorphata</taxon>
        <taxon>Gobiaria</taxon>
        <taxon>Kurtiformes</taxon>
        <taxon>Apogonoidei</taxon>
        <taxon>Apogonidae</taxon>
        <taxon>Apogoninae</taxon>
        <taxon>Sphaeramia</taxon>
    </lineage>
</organism>
<reference evidence="3" key="2">
    <citation type="submission" date="2025-08" db="UniProtKB">
        <authorList>
            <consortium name="Ensembl"/>
        </authorList>
    </citation>
    <scope>IDENTIFICATION</scope>
</reference>
<dbReference type="PANTHER" id="PTHR14716">
    <property type="entry name" value="CILIA- AND FLAGELLA-ASSOCIATED PROTEIN 69"/>
    <property type="match status" value="1"/>
</dbReference>
<dbReference type="GO" id="GO:0097225">
    <property type="term" value="C:sperm midpiece"/>
    <property type="evidence" value="ECO:0007669"/>
    <property type="project" value="TreeGrafter"/>
</dbReference>
<feature type="transmembrane region" description="Helical" evidence="1">
    <location>
        <begin position="12"/>
        <end position="34"/>
    </location>
</feature>
<sequence length="841" mass="95176">MLQLLQKCKQFNIIGSTVVAFYHLPLVFCGVQVWNGFSAIAFYNFSLNGYFFHHFSLSGIYLCMKTHQKYSNFLNYIKVLKDLTGIAKILNNCAEKVKDQPDYLPLLCEALKICRLPFLKERTSDELTHAQDATHFLSHIEVQPTSPGYRLQLLERSNLAQTLLLSMAAVENQPNIKLQLLQTLQILSNSSVLNARGAEVICLHMNEPDPSGEILFRSSEILWNLLERGSKEEVTAQLSSMECVVSLKEAFFHQLLNGVRHIDLQLRNYLLVITTLIAGNSNSLILLCLYYVCVLLTFSYCFTVKSRNSLICNLKLSYNNEDLNMKKMLLNLLVLMSKDSAVLQLCKEEHVMLVLLMLIKPPPASGVRSGLRHWSSVQREELQLHALATLSTIAPLILDDYMSFQGNACLLLLLDWCVGQDAYFGHGNSFHATGCRGSKKAQMRLCIRVLRSVSSSGEESVNQDLCDQGTINHLLGKSPDQEDDVTLEIKADIQLILSALCETEMHRKELFGSEGVEMAVHFLKKGAEKFYTSVGHNKLILSTVDCVWSVQSCIVGCYTTEDYFLAKEGAFLLLDLLRSSPKCMHSVILATLLELCDNPNTLSHLLSWRDSGGQTAPRLLLQMWREEEEELQVSRNHYGGLADPKRPILSHHQQEEIQSSQPGNVPTAAVLEMLENLRSKIFSIFCKLGFQDLPGLSTQDYVTLSIVRRYLDFKVGEVWDEVSKELILDGVKPITPDQESLETICKITEDTQKHLSADSFSKLSVEHLDAADLLLMNSGLTDSGVFVSQIKSRWRQQELTAKSWDHYVSKTSNYDILKVLVFCILFFYHIFYLQRIDVKRI</sequence>
<dbReference type="Ensembl" id="ENSSORT00005035200.1">
    <property type="protein sequence ID" value="ENSSORP00005034282.1"/>
    <property type="gene ID" value="ENSSORG00005016209.1"/>
</dbReference>
<dbReference type="Proteomes" id="UP000472271">
    <property type="component" value="Chromosome 11"/>
</dbReference>
<protein>
    <recommendedName>
        <fullName evidence="2">Cilia- and flagella-associated protein 69 ARM repeats domain-containing protein</fullName>
    </recommendedName>
</protein>
<dbReference type="InParanoid" id="A0A673B0X3"/>
<dbReference type="GO" id="GO:1990834">
    <property type="term" value="P:response to odorant"/>
    <property type="evidence" value="ECO:0007669"/>
    <property type="project" value="TreeGrafter"/>
</dbReference>
<dbReference type="GO" id="GO:0097730">
    <property type="term" value="C:non-motile cilium"/>
    <property type="evidence" value="ECO:0007669"/>
    <property type="project" value="TreeGrafter"/>
</dbReference>
<keyword evidence="1" id="KW-0472">Membrane</keyword>
<dbReference type="InterPro" id="IPR048733">
    <property type="entry name" value="CFA69_ARM_dom"/>
</dbReference>
<dbReference type="PANTHER" id="PTHR14716:SF0">
    <property type="entry name" value="CILIA- AND FLAGELLA-ASSOCIATED PROTEIN 69"/>
    <property type="match status" value="1"/>
</dbReference>
<dbReference type="GO" id="GO:1902093">
    <property type="term" value="P:positive regulation of flagellated sperm motility"/>
    <property type="evidence" value="ECO:0007669"/>
    <property type="project" value="TreeGrafter"/>
</dbReference>
<keyword evidence="4" id="KW-1185">Reference proteome</keyword>
<dbReference type="Pfam" id="PF21049">
    <property type="entry name" value="CFA69_ARM_rpt"/>
    <property type="match status" value="2"/>
</dbReference>
<dbReference type="AlphaFoldDB" id="A0A673B0X3"/>
<keyword evidence="1" id="KW-1133">Transmembrane helix</keyword>
<reference evidence="3" key="1">
    <citation type="submission" date="2019-06" db="EMBL/GenBank/DDBJ databases">
        <authorList>
            <consortium name="Wellcome Sanger Institute Data Sharing"/>
        </authorList>
    </citation>
    <scope>NUCLEOTIDE SEQUENCE [LARGE SCALE GENOMIC DNA]</scope>
</reference>
<reference evidence="3" key="3">
    <citation type="submission" date="2025-09" db="UniProtKB">
        <authorList>
            <consortium name="Ensembl"/>
        </authorList>
    </citation>
    <scope>IDENTIFICATION</scope>
</reference>
<dbReference type="InterPro" id="IPR048732">
    <property type="entry name" value="CFA69"/>
</dbReference>
<evidence type="ECO:0000313" key="4">
    <source>
        <dbReference type="Proteomes" id="UP000472271"/>
    </source>
</evidence>
<accession>A0A673B0X3</accession>
<dbReference type="GO" id="GO:0042048">
    <property type="term" value="P:olfactory behavior"/>
    <property type="evidence" value="ECO:0007669"/>
    <property type="project" value="TreeGrafter"/>
</dbReference>
<proteinExistence type="predicted"/>
<feature type="transmembrane region" description="Helical" evidence="1">
    <location>
        <begin position="269"/>
        <end position="292"/>
    </location>
</feature>
<evidence type="ECO:0000259" key="2">
    <source>
        <dbReference type="Pfam" id="PF21049"/>
    </source>
</evidence>
<feature type="transmembrane region" description="Helical" evidence="1">
    <location>
        <begin position="40"/>
        <end position="64"/>
    </location>
</feature>
<evidence type="ECO:0000313" key="3">
    <source>
        <dbReference type="Ensembl" id="ENSSORP00005034282.1"/>
    </source>
</evidence>
<feature type="domain" description="Cilia- and flagella-associated protein 69 ARM repeats" evidence="2">
    <location>
        <begin position="142"/>
        <end position="722"/>
    </location>
</feature>
<evidence type="ECO:0000256" key="1">
    <source>
        <dbReference type="SAM" id="Phobius"/>
    </source>
</evidence>
<name>A0A673B0X3_9TELE</name>
<feature type="transmembrane region" description="Helical" evidence="1">
    <location>
        <begin position="816"/>
        <end position="833"/>
    </location>
</feature>
<keyword evidence="1" id="KW-0812">Transmembrane</keyword>